<accession>A0A813Z0Q3</accession>
<evidence type="ECO:0000313" key="6">
    <source>
        <dbReference type="Proteomes" id="UP000663829"/>
    </source>
</evidence>
<dbReference type="OrthoDB" id="76567at2759"/>
<organism evidence="3 6">
    <name type="scientific">Didymodactylos carnosus</name>
    <dbReference type="NCBI Taxonomy" id="1234261"/>
    <lineage>
        <taxon>Eukaryota</taxon>
        <taxon>Metazoa</taxon>
        <taxon>Spiralia</taxon>
        <taxon>Gnathifera</taxon>
        <taxon>Rotifera</taxon>
        <taxon>Eurotatoria</taxon>
        <taxon>Bdelloidea</taxon>
        <taxon>Philodinida</taxon>
        <taxon>Philodinidae</taxon>
        <taxon>Didymodactylos</taxon>
    </lineage>
</organism>
<feature type="region of interest" description="Disordered" evidence="1">
    <location>
        <begin position="1"/>
        <end position="39"/>
    </location>
</feature>
<evidence type="ECO:0000313" key="3">
    <source>
        <dbReference type="EMBL" id="CAF0892809.1"/>
    </source>
</evidence>
<evidence type="ECO:0000313" key="2">
    <source>
        <dbReference type="EMBL" id="CAF0722155.1"/>
    </source>
</evidence>
<comment type="caution">
    <text evidence="3">The sequence shown here is derived from an EMBL/GenBank/DDBJ whole genome shotgun (WGS) entry which is preliminary data.</text>
</comment>
<dbReference type="EMBL" id="CAJNOQ010001406">
    <property type="protein sequence ID" value="CAF0892809.1"/>
    <property type="molecule type" value="Genomic_DNA"/>
</dbReference>
<evidence type="ECO:0000256" key="1">
    <source>
        <dbReference type="SAM" id="MobiDB-lite"/>
    </source>
</evidence>
<dbReference type="Proteomes" id="UP000677228">
    <property type="component" value="Unassembled WGS sequence"/>
</dbReference>
<dbReference type="EMBL" id="CAJOBC010001406">
    <property type="protein sequence ID" value="CAF3676742.1"/>
    <property type="molecule type" value="Genomic_DNA"/>
</dbReference>
<dbReference type="EMBL" id="CAJNOK010000010">
    <property type="protein sequence ID" value="CAF0722155.1"/>
    <property type="molecule type" value="Genomic_DNA"/>
</dbReference>
<feature type="compositionally biased region" description="Polar residues" evidence="1">
    <location>
        <begin position="9"/>
        <end position="29"/>
    </location>
</feature>
<proteinExistence type="predicted"/>
<evidence type="ECO:0000313" key="5">
    <source>
        <dbReference type="EMBL" id="CAF3676742.1"/>
    </source>
</evidence>
<feature type="region of interest" description="Disordered" evidence="1">
    <location>
        <begin position="71"/>
        <end position="117"/>
    </location>
</feature>
<dbReference type="EMBL" id="CAJOBA010000010">
    <property type="protein sequence ID" value="CAF3493912.1"/>
    <property type="molecule type" value="Genomic_DNA"/>
</dbReference>
<sequence length="117" mass="12655">MEEQAQRLIDQTTAAFKSGKLQSNPFSNSGPGGASNLAMHGNRSLITSQIQPPRNGMPMMAMPPWFQLPLGMRTLGPPPTMPLQMQMRPPMPPGMTLPSGIVPAQIPLPPQQLQQTT</sequence>
<name>A0A813Z0Q3_9BILA</name>
<protein>
    <submittedName>
        <fullName evidence="3">Uncharacterized protein</fullName>
    </submittedName>
</protein>
<gene>
    <name evidence="3" type="ORF">GPM918_LOCUS8213</name>
    <name evidence="2" type="ORF">OVA965_LOCUS127</name>
    <name evidence="5" type="ORF">SRO942_LOCUS8213</name>
    <name evidence="4" type="ORF">TMI583_LOCUS127</name>
</gene>
<keyword evidence="6" id="KW-1185">Reference proteome</keyword>
<evidence type="ECO:0000313" key="4">
    <source>
        <dbReference type="EMBL" id="CAF3493912.1"/>
    </source>
</evidence>
<dbReference type="AlphaFoldDB" id="A0A813Z0Q3"/>
<reference evidence="3" key="1">
    <citation type="submission" date="2021-02" db="EMBL/GenBank/DDBJ databases">
        <authorList>
            <person name="Nowell W R."/>
        </authorList>
    </citation>
    <scope>NUCLEOTIDE SEQUENCE</scope>
</reference>
<dbReference type="Proteomes" id="UP000681722">
    <property type="component" value="Unassembled WGS sequence"/>
</dbReference>
<dbReference type="Proteomes" id="UP000682733">
    <property type="component" value="Unassembled WGS sequence"/>
</dbReference>
<dbReference type="Proteomes" id="UP000663829">
    <property type="component" value="Unassembled WGS sequence"/>
</dbReference>